<accession>A0A977KBZ6</accession>
<keyword evidence="2" id="KW-1185">Reference proteome</keyword>
<gene>
    <name evidence="1" type="ORF">IPA_09075</name>
</gene>
<dbReference type="AlphaFoldDB" id="A0A977KBZ6"/>
<sequence length="52" mass="6071">MEGFSMVVAWREASKVVYKEFEPVFKALEAYDKGLSLKEAKELLKRKTLKTF</sequence>
<evidence type="ECO:0000313" key="2">
    <source>
        <dbReference type="Proteomes" id="UP001063698"/>
    </source>
</evidence>
<protein>
    <submittedName>
        <fullName evidence="1">Uncharacterized protein</fullName>
    </submittedName>
</protein>
<organism evidence="1 2">
    <name type="scientific">Ignicoccus pacificus DSM 13166</name>
    <dbReference type="NCBI Taxonomy" id="940294"/>
    <lineage>
        <taxon>Archaea</taxon>
        <taxon>Thermoproteota</taxon>
        <taxon>Thermoprotei</taxon>
        <taxon>Desulfurococcales</taxon>
        <taxon>Desulfurococcaceae</taxon>
        <taxon>Ignicoccus</taxon>
    </lineage>
</organism>
<dbReference type="KEGG" id="ipc:IPA_09075"/>
<dbReference type="Proteomes" id="UP001063698">
    <property type="component" value="Chromosome"/>
</dbReference>
<dbReference type="EMBL" id="CP006868">
    <property type="protein sequence ID" value="UXD22867.1"/>
    <property type="molecule type" value="Genomic_DNA"/>
</dbReference>
<evidence type="ECO:0000313" key="1">
    <source>
        <dbReference type="EMBL" id="UXD22867.1"/>
    </source>
</evidence>
<name>A0A977KBZ6_9CREN</name>
<proteinExistence type="predicted"/>
<reference evidence="1" key="1">
    <citation type="submission" date="2013-11" db="EMBL/GenBank/DDBJ databases">
        <title>Comparative genomics of Ignicoccus.</title>
        <authorList>
            <person name="Podar M."/>
        </authorList>
    </citation>
    <scope>NUCLEOTIDE SEQUENCE</scope>
    <source>
        <strain evidence="1">DSM 13166</strain>
    </source>
</reference>